<evidence type="ECO:0000256" key="1">
    <source>
        <dbReference type="SAM" id="Phobius"/>
    </source>
</evidence>
<sequence length="314" mass="35569">MPLQCHLVGGIFASLVQVVLFVLSFSSLLLKRHYERPRRPLKVWILDTLKQGFSANLIHFWNILASVLMTRGSLELSDVSNVTSVNPLNNDDDGLVVLKDECALYFITFFLDTTFGVLITFWLMNWTISLSRDYPNHVFESWSNPGDYSVDLDEDEIFCNNSFNNNINNYSKSDSSNAKSSSSLVTNTKPFSESSFPASPPQPPLVSFQKFGEQLFQWCIVTITMKTIIGTIVFFSSSSLSLIGSMVMAPLVRISPKVELVFVMLVGPVCMNAFQFWVNDNILMRKERRNMEHGGYEYVRDVEEVGKDDEEGCL</sequence>
<dbReference type="AlphaFoldDB" id="A0A9W7FS35"/>
<organism evidence="2 3">
    <name type="scientific">Triparma laevis f. longispina</name>
    <dbReference type="NCBI Taxonomy" id="1714387"/>
    <lineage>
        <taxon>Eukaryota</taxon>
        <taxon>Sar</taxon>
        <taxon>Stramenopiles</taxon>
        <taxon>Ochrophyta</taxon>
        <taxon>Bolidophyceae</taxon>
        <taxon>Parmales</taxon>
        <taxon>Triparmaceae</taxon>
        <taxon>Triparma</taxon>
    </lineage>
</organism>
<comment type="caution">
    <text evidence="2">The sequence shown here is derived from an EMBL/GenBank/DDBJ whole genome shotgun (WGS) entry which is preliminary data.</text>
</comment>
<dbReference type="OrthoDB" id="199492at2759"/>
<feature type="transmembrane region" description="Helical" evidence="1">
    <location>
        <begin position="103"/>
        <end position="124"/>
    </location>
</feature>
<name>A0A9W7FS35_9STRA</name>
<dbReference type="PANTHER" id="PTHR31735:SF1">
    <property type="entry name" value="VACUOLAR MEMBRANE PROTEIN YPL162C"/>
    <property type="match status" value="1"/>
</dbReference>
<keyword evidence="1" id="KW-1133">Transmembrane helix</keyword>
<feature type="transmembrane region" description="Helical" evidence="1">
    <location>
        <begin position="215"/>
        <end position="240"/>
    </location>
</feature>
<dbReference type="PANTHER" id="PTHR31735">
    <property type="entry name" value="VACUOLAR MEMBRANE PROTEIN YPL162C"/>
    <property type="match status" value="1"/>
</dbReference>
<dbReference type="Pfam" id="PF12400">
    <property type="entry name" value="STIMATE"/>
    <property type="match status" value="1"/>
</dbReference>
<feature type="transmembrane region" description="Helical" evidence="1">
    <location>
        <begin position="6"/>
        <end position="30"/>
    </location>
</feature>
<proteinExistence type="predicted"/>
<dbReference type="GO" id="GO:0016020">
    <property type="term" value="C:membrane"/>
    <property type="evidence" value="ECO:0007669"/>
    <property type="project" value="TreeGrafter"/>
</dbReference>
<dbReference type="EMBL" id="BRXW01000275">
    <property type="protein sequence ID" value="GMI17056.1"/>
    <property type="molecule type" value="Genomic_DNA"/>
</dbReference>
<reference evidence="3" key="1">
    <citation type="journal article" date="2023" name="Commun. Biol.">
        <title>Genome analysis of Parmales, the sister group of diatoms, reveals the evolutionary specialization of diatoms from phago-mixotrophs to photoautotrophs.</title>
        <authorList>
            <person name="Ban H."/>
            <person name="Sato S."/>
            <person name="Yoshikawa S."/>
            <person name="Yamada K."/>
            <person name="Nakamura Y."/>
            <person name="Ichinomiya M."/>
            <person name="Sato N."/>
            <person name="Blanc-Mathieu R."/>
            <person name="Endo H."/>
            <person name="Kuwata A."/>
            <person name="Ogata H."/>
        </authorList>
    </citation>
    <scope>NUCLEOTIDE SEQUENCE [LARGE SCALE GENOMIC DNA]</scope>
    <source>
        <strain evidence="3">NIES 3700</strain>
    </source>
</reference>
<feature type="transmembrane region" description="Helical" evidence="1">
    <location>
        <begin position="260"/>
        <end position="278"/>
    </location>
</feature>
<dbReference type="Proteomes" id="UP001165122">
    <property type="component" value="Unassembled WGS sequence"/>
</dbReference>
<evidence type="ECO:0000313" key="2">
    <source>
        <dbReference type="EMBL" id="GMI17056.1"/>
    </source>
</evidence>
<dbReference type="InterPro" id="IPR022127">
    <property type="entry name" value="STIMATE/YPL162C"/>
</dbReference>
<keyword evidence="3" id="KW-1185">Reference proteome</keyword>
<keyword evidence="1" id="KW-0472">Membrane</keyword>
<keyword evidence="1" id="KW-0812">Transmembrane</keyword>
<protein>
    <submittedName>
        <fullName evidence="2">Uncharacterized protein</fullName>
    </submittedName>
</protein>
<evidence type="ECO:0000313" key="3">
    <source>
        <dbReference type="Proteomes" id="UP001165122"/>
    </source>
</evidence>
<gene>
    <name evidence="2" type="ORF">TrLO_g9631</name>
</gene>
<accession>A0A9W7FS35</accession>